<evidence type="ECO:0000313" key="2">
    <source>
        <dbReference type="EMBL" id="KAF0704512.1"/>
    </source>
</evidence>
<evidence type="ECO:0000313" key="3">
    <source>
        <dbReference type="Proteomes" id="UP000469452"/>
    </source>
</evidence>
<evidence type="ECO:0000259" key="1">
    <source>
        <dbReference type="PROSITE" id="PS51184"/>
    </source>
</evidence>
<organism evidence="2 3">
    <name type="scientific">Aphanomyces astaci</name>
    <name type="common">Crayfish plague agent</name>
    <dbReference type="NCBI Taxonomy" id="112090"/>
    <lineage>
        <taxon>Eukaryota</taxon>
        <taxon>Sar</taxon>
        <taxon>Stramenopiles</taxon>
        <taxon>Oomycota</taxon>
        <taxon>Saprolegniomycetes</taxon>
        <taxon>Saprolegniales</taxon>
        <taxon>Verrucalvaceae</taxon>
        <taxon>Aphanomyces</taxon>
    </lineage>
</organism>
<reference evidence="2 3" key="1">
    <citation type="submission" date="2019-06" db="EMBL/GenBank/DDBJ databases">
        <title>Genomics analysis of Aphanomyces spp. identifies a new class of oomycete effector associated with host adaptation.</title>
        <authorList>
            <person name="Gaulin E."/>
        </authorList>
    </citation>
    <scope>NUCLEOTIDE SEQUENCE [LARGE SCALE GENOMIC DNA]</scope>
    <source>
        <strain evidence="2 3">E</strain>
    </source>
</reference>
<dbReference type="PANTHER" id="PTHR12461">
    <property type="entry name" value="HYPOXIA-INDUCIBLE FACTOR 1 ALPHA INHIBITOR-RELATED"/>
    <property type="match status" value="1"/>
</dbReference>
<dbReference type="InterPro" id="IPR041667">
    <property type="entry name" value="Cupin_8"/>
</dbReference>
<dbReference type="InterPro" id="IPR003347">
    <property type="entry name" value="JmjC_dom"/>
</dbReference>
<proteinExistence type="predicted"/>
<dbReference type="VEuPathDB" id="FungiDB:H257_03590"/>
<dbReference type="PROSITE" id="PS51184">
    <property type="entry name" value="JMJC"/>
    <property type="match status" value="1"/>
</dbReference>
<dbReference type="Gene3D" id="2.60.120.650">
    <property type="entry name" value="Cupin"/>
    <property type="match status" value="1"/>
</dbReference>
<dbReference type="AlphaFoldDB" id="A0A6A4Z3G6"/>
<dbReference type="Proteomes" id="UP000469452">
    <property type="component" value="Unassembled WGS sequence"/>
</dbReference>
<dbReference type="Pfam" id="PF13621">
    <property type="entry name" value="Cupin_8"/>
    <property type="match status" value="1"/>
</dbReference>
<dbReference type="EMBL" id="VJMI01020404">
    <property type="protein sequence ID" value="KAF0704512.1"/>
    <property type="molecule type" value="Genomic_DNA"/>
</dbReference>
<feature type="domain" description="JmjC" evidence="1">
    <location>
        <begin position="109"/>
        <end position="263"/>
    </location>
</feature>
<sequence length="422" mass="47177">MLADRRPILVPVPQQCGHDQHANFVEYLSTCPGMELHRSTVVDVACTQPSEDVYSGDVRLRQSVELKFGDFVAYFQAKAAGTSHWLMDTENDLHFYLAQCPLFSTSTDVPAVLPHLLPAMASLRPPILDNIQLTQINLWMTIASSDTSVHYDAYENVLHVLQGTKCVRLYPPSATPVIQAHAIYSKSSNHTTLSLAQTQALPDFIEFDVHANMALYIPEGWWHQVRPDRRYLVRSEPLTVAMNYWFDGMRPTLVAQPAMVPYYARVLVEDLVRTARLKAVHATIAQSRQRLLNKGVLARLTSVDALEAFVVNAKGGTDKEDALLTAPPTLLYSLILRLSERQPSVWSAMLEEASVELVEFLTDAWDDHDALSRHSNGSSPPAYFAAVFACCDFDVQEVLLAKKDAFGRQSARHVMASMFGFE</sequence>
<dbReference type="SUPFAM" id="SSF51197">
    <property type="entry name" value="Clavaminate synthase-like"/>
    <property type="match status" value="1"/>
</dbReference>
<comment type="caution">
    <text evidence="2">The sequence shown here is derived from an EMBL/GenBank/DDBJ whole genome shotgun (WGS) entry which is preliminary data.</text>
</comment>
<dbReference type="PANTHER" id="PTHR12461:SF102">
    <property type="entry name" value="LYSINE-SPECIFIC DEMETHYLASE JMJ31"/>
    <property type="match status" value="1"/>
</dbReference>
<protein>
    <recommendedName>
        <fullName evidence="1">JmjC domain-containing protein</fullName>
    </recommendedName>
</protein>
<dbReference type="SMART" id="SM00558">
    <property type="entry name" value="JmjC"/>
    <property type="match status" value="1"/>
</dbReference>
<name>A0A6A4Z3G6_APHAT</name>
<gene>
    <name evidence="2" type="ORF">AaE_014890</name>
</gene>
<accession>A0A6A4Z3G6</accession>